<name>A0A941IRC5_9ACTN</name>
<comment type="caution">
    <text evidence="2">The sequence shown here is derived from an EMBL/GenBank/DDBJ whole genome shotgun (WGS) entry which is preliminary data.</text>
</comment>
<keyword evidence="3" id="KW-1185">Reference proteome</keyword>
<protein>
    <submittedName>
        <fullName evidence="2">Uncharacterized protein</fullName>
    </submittedName>
</protein>
<organism evidence="2 3">
    <name type="scientific">Actinospica durhamensis</name>
    <dbReference type="NCBI Taxonomy" id="1508375"/>
    <lineage>
        <taxon>Bacteria</taxon>
        <taxon>Bacillati</taxon>
        <taxon>Actinomycetota</taxon>
        <taxon>Actinomycetes</taxon>
        <taxon>Catenulisporales</taxon>
        <taxon>Actinospicaceae</taxon>
        <taxon>Actinospica</taxon>
    </lineage>
</organism>
<accession>A0A941IRC5</accession>
<feature type="compositionally biased region" description="Basic and acidic residues" evidence="1">
    <location>
        <begin position="517"/>
        <end position="526"/>
    </location>
</feature>
<dbReference type="Proteomes" id="UP000675781">
    <property type="component" value="Unassembled WGS sequence"/>
</dbReference>
<dbReference type="AlphaFoldDB" id="A0A941IRC5"/>
<proteinExistence type="predicted"/>
<evidence type="ECO:0000313" key="2">
    <source>
        <dbReference type="EMBL" id="MBR7838650.1"/>
    </source>
</evidence>
<dbReference type="EMBL" id="JAGSOG010000312">
    <property type="protein sequence ID" value="MBR7838650.1"/>
    <property type="molecule type" value="Genomic_DNA"/>
</dbReference>
<evidence type="ECO:0000256" key="1">
    <source>
        <dbReference type="SAM" id="MobiDB-lite"/>
    </source>
</evidence>
<evidence type="ECO:0000313" key="3">
    <source>
        <dbReference type="Proteomes" id="UP000675781"/>
    </source>
</evidence>
<gene>
    <name evidence="2" type="ORF">KDL01_35610</name>
</gene>
<reference evidence="2" key="1">
    <citation type="submission" date="2021-04" db="EMBL/GenBank/DDBJ databases">
        <title>Genome based classification of Actinospica acidithermotolerans sp. nov., an actinobacterium isolated from an Indonesian hot spring.</title>
        <authorList>
            <person name="Kusuma A.B."/>
            <person name="Putra K.E."/>
            <person name="Nafisah S."/>
            <person name="Loh J."/>
            <person name="Nouioui I."/>
            <person name="Goodfellow M."/>
        </authorList>
    </citation>
    <scope>NUCLEOTIDE SEQUENCE</scope>
    <source>
        <strain evidence="2">CSCA 57</strain>
    </source>
</reference>
<dbReference type="RefSeq" id="WP_212533103.1">
    <property type="nucleotide sequence ID" value="NZ_JAGSOG010000312.1"/>
</dbReference>
<sequence>MTGLGRPVDSAIFSHPRAQAAIRARRFGVTPSMIEAVALRRAAGDWRGACAAAAVEVQIDPSSLKARHGSDLAELILDDLRNLSPDLLRWHFPRARHGSGLLLEDEWVPLADYAWAGVPVTLVAASPRHALAAGQRIALTVLAGSRRRDGTQGPSRRSLTHHRMFWDAAAAPQLARLSADLGGGGTGEPGDARRISALQDAGRAEQAWAAAGIELICAPARVSGRRQQANRISRLATLPVNLPLLVTQARETLPGVDRGAIAFRGGALVLRGLGSDGGPVTAEVVSPEQARDLPALPDAAWLRPVDAELLRLDLLAPPDLHPLVADALAPRTSPTSPNQGPATGTLLYRTVPYFEAVEACDGAGPGDGDGDGAASQLVLLVRCGTNLHRVAWRDGRWQAEHDEHGARELLLNRLGGAMDPCRQAAEYLGTGRHILDLVESLLEHGRIHEVLRLLPEHADAGADPLSFALSDGTTVGESLEALFLRTAYLRARAGEAEPPAAVSYRLANPSLRRRPRKGEPARTRKR</sequence>
<feature type="region of interest" description="Disordered" evidence="1">
    <location>
        <begin position="496"/>
        <end position="526"/>
    </location>
</feature>